<organism evidence="1 2">
    <name type="scientific">Arundinibacter roseus</name>
    <dbReference type="NCBI Taxonomy" id="2070510"/>
    <lineage>
        <taxon>Bacteria</taxon>
        <taxon>Pseudomonadati</taxon>
        <taxon>Bacteroidota</taxon>
        <taxon>Cytophagia</taxon>
        <taxon>Cytophagales</taxon>
        <taxon>Spirosomataceae</taxon>
        <taxon>Arundinibacter</taxon>
    </lineage>
</organism>
<dbReference type="Proteomes" id="UP000295706">
    <property type="component" value="Unassembled WGS sequence"/>
</dbReference>
<protein>
    <recommendedName>
        <fullName evidence="3">Neuraminidase</fullName>
    </recommendedName>
</protein>
<evidence type="ECO:0008006" key="3">
    <source>
        <dbReference type="Google" id="ProtNLM"/>
    </source>
</evidence>
<dbReference type="Pfam" id="PF15892">
    <property type="entry name" value="BNR_4"/>
    <property type="match status" value="1"/>
</dbReference>
<name>A0A4R4KJT0_9BACT</name>
<keyword evidence="2" id="KW-1185">Reference proteome</keyword>
<accession>A0A4R4KJT0</accession>
<gene>
    <name evidence="1" type="ORF">EZE20_06965</name>
</gene>
<comment type="caution">
    <text evidence="1">The sequence shown here is derived from an EMBL/GenBank/DDBJ whole genome shotgun (WGS) entry which is preliminary data.</text>
</comment>
<dbReference type="EMBL" id="SMJU01000004">
    <property type="protein sequence ID" value="TDB66859.1"/>
    <property type="molecule type" value="Genomic_DNA"/>
</dbReference>
<reference evidence="1 2" key="1">
    <citation type="submission" date="2019-02" db="EMBL/GenBank/DDBJ databases">
        <title>Arundinibacter roseus gen. nov., sp. nov., a new member of the family Cytophagaceae.</title>
        <authorList>
            <person name="Szuroczki S."/>
            <person name="Khayer B."/>
            <person name="Sproer C."/>
            <person name="Toumi M."/>
            <person name="Szabo A."/>
            <person name="Felfoldi T."/>
            <person name="Schumann P."/>
            <person name="Toth E."/>
        </authorList>
    </citation>
    <scope>NUCLEOTIDE SEQUENCE [LARGE SCALE GENOMIC DNA]</scope>
    <source>
        <strain evidence="1 2">DMA-k-7a</strain>
    </source>
</reference>
<dbReference type="AlphaFoldDB" id="A0A4R4KJT0"/>
<sequence length="450" mass="51705">MLVINVFLKKLLFSLLSLLGVLGLFPQAQNAFAQSIKYPLLIDSVWTGHPVRFDLLTSNTFQYAAYYNANRQLVVAQRALNDSKWQKTLLPTQVAWDSHNYVTMAMDSDGFLHVSGNMHNVPIIYFRSQKPESISSFDKLPMTGKHEDRATYPVFFKDQSGTLFFQYRNGGSGDGQTYWNRYDTGTKSWTSLFETPFFDGEKEANAYMTNPKLGPDGYFYIVWMWRLSPLANTNHNLSCIRSKNLVDWENLAGENIPLPVQWRNTRAVVDPVAPWNGLINMGFQISWDKSKLPYISYHKFDNQGISQVFLARWEKDQNHKNAWITYQISQWKDFTWELNLNGSLNYSVSISGITDGEDGKLSVQYAHEKYGHGTWILNRKSLKIEQTLPDSTAKKQMIDSHSSIPQGMTGQKHADKSGDYWLNWYTLPANRDKPRPAPFPAPAPLFLYKK</sequence>
<dbReference type="OrthoDB" id="223410at2"/>
<evidence type="ECO:0000313" key="1">
    <source>
        <dbReference type="EMBL" id="TDB66859.1"/>
    </source>
</evidence>
<proteinExistence type="predicted"/>
<evidence type="ECO:0000313" key="2">
    <source>
        <dbReference type="Proteomes" id="UP000295706"/>
    </source>
</evidence>